<evidence type="ECO:0000256" key="1">
    <source>
        <dbReference type="SAM" id="MobiDB-lite"/>
    </source>
</evidence>
<keyword evidence="3" id="KW-1185">Reference proteome</keyword>
<sequence length="139" mass="14492">MSAKSVVAIVSGCIADGAKPVDEAPVSGLGANIGYDVARLMGCSTHEDFPPLQSSKQRGKGKGGKGRKVVAFVSSKNKFEVLNGVGSKVSEELRKSRAASLGVATLLQEIQEMKVKKVEKVQVRVPEVAGQVGSVPNSQ</sequence>
<protein>
    <submittedName>
        <fullName evidence="2">Uncharacterized protein</fullName>
    </submittedName>
</protein>
<gene>
    <name evidence="2" type="ORF">V6N11_077292</name>
</gene>
<reference evidence="2 3" key="1">
    <citation type="journal article" date="2024" name="G3 (Bethesda)">
        <title>Genome assembly of Hibiscus sabdariffa L. provides insights into metabolisms of medicinal natural products.</title>
        <authorList>
            <person name="Kim T."/>
        </authorList>
    </citation>
    <scope>NUCLEOTIDE SEQUENCE [LARGE SCALE GENOMIC DNA]</scope>
    <source>
        <strain evidence="2">TK-2024</strain>
        <tissue evidence="2">Old leaves</tissue>
    </source>
</reference>
<feature type="compositionally biased region" description="Basic residues" evidence="1">
    <location>
        <begin position="57"/>
        <end position="67"/>
    </location>
</feature>
<evidence type="ECO:0000313" key="2">
    <source>
        <dbReference type="EMBL" id="KAK9035245.1"/>
    </source>
</evidence>
<evidence type="ECO:0000313" key="3">
    <source>
        <dbReference type="Proteomes" id="UP001396334"/>
    </source>
</evidence>
<dbReference type="EMBL" id="JBBPBN010000006">
    <property type="protein sequence ID" value="KAK9035245.1"/>
    <property type="molecule type" value="Genomic_DNA"/>
</dbReference>
<accession>A0ABR2TCN6</accession>
<proteinExistence type="predicted"/>
<name>A0ABR2TCN6_9ROSI</name>
<feature type="region of interest" description="Disordered" evidence="1">
    <location>
        <begin position="46"/>
        <end position="67"/>
    </location>
</feature>
<dbReference type="Proteomes" id="UP001396334">
    <property type="component" value="Unassembled WGS sequence"/>
</dbReference>
<organism evidence="2 3">
    <name type="scientific">Hibiscus sabdariffa</name>
    <name type="common">roselle</name>
    <dbReference type="NCBI Taxonomy" id="183260"/>
    <lineage>
        <taxon>Eukaryota</taxon>
        <taxon>Viridiplantae</taxon>
        <taxon>Streptophyta</taxon>
        <taxon>Embryophyta</taxon>
        <taxon>Tracheophyta</taxon>
        <taxon>Spermatophyta</taxon>
        <taxon>Magnoliopsida</taxon>
        <taxon>eudicotyledons</taxon>
        <taxon>Gunneridae</taxon>
        <taxon>Pentapetalae</taxon>
        <taxon>rosids</taxon>
        <taxon>malvids</taxon>
        <taxon>Malvales</taxon>
        <taxon>Malvaceae</taxon>
        <taxon>Malvoideae</taxon>
        <taxon>Hibiscus</taxon>
    </lineage>
</organism>
<comment type="caution">
    <text evidence="2">The sequence shown here is derived from an EMBL/GenBank/DDBJ whole genome shotgun (WGS) entry which is preliminary data.</text>
</comment>